<dbReference type="EMBL" id="UNOZ01000022">
    <property type="protein sequence ID" value="SYX90929.1"/>
    <property type="molecule type" value="Genomic_DNA"/>
</dbReference>
<accession>A0A383RV54</accession>
<dbReference type="Pfam" id="PF05926">
    <property type="entry name" value="Phage_GPL"/>
    <property type="match status" value="1"/>
</dbReference>
<gene>
    <name evidence="1" type="ORF">CCOS865_03197</name>
</gene>
<proteinExistence type="predicted"/>
<dbReference type="RefSeq" id="WP_119142601.1">
    <property type="nucleotide sequence ID" value="NZ_CBCSFL010000076.1"/>
</dbReference>
<sequence>MDAELQSPEPPPHLCYLARQDQFWPRVELSSLRQRLAIPACISDTRLQLAGQQALAIAAREFAGWRLRLRALGYMQLADLSRHAHGRRLCTCYLRLVEHCTLRALGGDAALRGAAHD</sequence>
<name>A0A383RV54_9PSED</name>
<dbReference type="InterPro" id="IPR009225">
    <property type="entry name" value="Phage_head_completion_GpL"/>
</dbReference>
<dbReference type="OrthoDB" id="6959216at2"/>
<evidence type="ECO:0008006" key="3">
    <source>
        <dbReference type="Google" id="ProtNLM"/>
    </source>
</evidence>
<evidence type="ECO:0000313" key="2">
    <source>
        <dbReference type="Proteomes" id="UP000263595"/>
    </source>
</evidence>
<dbReference type="AlphaFoldDB" id="A0A383RV54"/>
<dbReference type="Proteomes" id="UP000263595">
    <property type="component" value="Unassembled WGS sequence"/>
</dbReference>
<evidence type="ECO:0000313" key="1">
    <source>
        <dbReference type="EMBL" id="SYX90929.1"/>
    </source>
</evidence>
<keyword evidence="2" id="KW-1185">Reference proteome</keyword>
<protein>
    <recommendedName>
        <fullName evidence="3">Phage head protein</fullName>
    </recommendedName>
</protein>
<organism evidence="1 2">
    <name type="scientific">Pseudomonas reidholzensis</name>
    <dbReference type="NCBI Taxonomy" id="1785162"/>
    <lineage>
        <taxon>Bacteria</taxon>
        <taxon>Pseudomonadati</taxon>
        <taxon>Pseudomonadota</taxon>
        <taxon>Gammaproteobacteria</taxon>
        <taxon>Pseudomonadales</taxon>
        <taxon>Pseudomonadaceae</taxon>
        <taxon>Pseudomonas</taxon>
    </lineage>
</organism>
<reference evidence="2" key="1">
    <citation type="submission" date="2018-08" db="EMBL/GenBank/DDBJ databases">
        <authorList>
            <person name="Blom J."/>
        </authorList>
    </citation>
    <scope>NUCLEOTIDE SEQUENCE [LARGE SCALE GENOMIC DNA]</scope>
    <source>
        <strain evidence="2">CCOS 865</strain>
    </source>
</reference>